<feature type="domain" description="Secretion system C-terminal sorting" evidence="1">
    <location>
        <begin position="435"/>
        <end position="502"/>
    </location>
</feature>
<organism evidence="2">
    <name type="scientific">candidate division WOR-3 bacterium</name>
    <dbReference type="NCBI Taxonomy" id="2052148"/>
    <lineage>
        <taxon>Bacteria</taxon>
        <taxon>Bacteria division WOR-3</taxon>
    </lineage>
</organism>
<evidence type="ECO:0000313" key="2">
    <source>
        <dbReference type="EMBL" id="HEN27222.1"/>
    </source>
</evidence>
<accession>A0A7C2K2D4</accession>
<evidence type="ECO:0000259" key="1">
    <source>
        <dbReference type="Pfam" id="PF18962"/>
    </source>
</evidence>
<dbReference type="EMBL" id="DSOL01000023">
    <property type="protein sequence ID" value="HEN27222.1"/>
    <property type="molecule type" value="Genomic_DNA"/>
</dbReference>
<protein>
    <submittedName>
        <fullName evidence="2">T9SS type A sorting domain-containing protein</fullName>
    </submittedName>
</protein>
<dbReference type="SUPFAM" id="SSF50939">
    <property type="entry name" value="Sialidases"/>
    <property type="match status" value="1"/>
</dbReference>
<gene>
    <name evidence="2" type="ORF">ENQ77_00835</name>
</gene>
<reference evidence="2" key="1">
    <citation type="journal article" date="2020" name="mSystems">
        <title>Genome- and Community-Level Interaction Insights into Carbon Utilization and Element Cycling Functions of Hydrothermarchaeota in Hydrothermal Sediment.</title>
        <authorList>
            <person name="Zhou Z."/>
            <person name="Liu Y."/>
            <person name="Xu W."/>
            <person name="Pan J."/>
            <person name="Luo Z.H."/>
            <person name="Li M."/>
        </authorList>
    </citation>
    <scope>NUCLEOTIDE SEQUENCE [LARGE SCALE GENOMIC DNA]</scope>
    <source>
        <strain evidence="2">SpSt-34</strain>
    </source>
</reference>
<dbReference type="NCBIfam" id="TIGR04183">
    <property type="entry name" value="Por_Secre_tail"/>
    <property type="match status" value="1"/>
</dbReference>
<dbReference type="Pfam" id="PF18962">
    <property type="entry name" value="Por_Secre_tail"/>
    <property type="match status" value="1"/>
</dbReference>
<dbReference type="InterPro" id="IPR036278">
    <property type="entry name" value="Sialidase_sf"/>
</dbReference>
<name>A0A7C2K2D4_UNCW3</name>
<comment type="caution">
    <text evidence="2">The sequence shown here is derived from an EMBL/GenBank/DDBJ whole genome shotgun (WGS) entry which is preliminary data.</text>
</comment>
<proteinExistence type="predicted"/>
<sequence length="504" mass="57439">MKSIMVKVVVGIVLPVLLFAWGNDLVVDTMRRSDNEFPVSYDIIWPNDTNMIIAVGYNYENTSSYVNLYQSTDQGQTITNFVSMYDENNKIKSIQLGYFEPYGILLWLTADGRLWMITFDLQTLTYAGASQIAHNDSVIAAFFTKIVKNDTLTLYVATTSRNSSYDAMKIYRSINYSLPFEKVDSVGYLNSSAYYTYRDIDAIIHSDSIKVYATFEYLDRSTNDKNHYFWIFKDQPDRLFIYNGTRNLETEPSANSNYPSLGVAPGGYLVCLYEVNGDIKYAFSNDYGNTVVIYDFPFDTPDSAESTPVVISWAIPPYFRGFNTLFTRGNNLYFVDANCSSGGMSWGTPVLVSDEHPYSTYIFREVQSYLPRLANRYGLSTPAALWARDFQHYMYPIFYYDSTYICVDNMSATGINEDGYFNERLLFSVNTISRGKVVINLASKIEETAKGMILTADGRVVKTFEIKKDEKNYTIETSEIPAGIYFINLKNSKTSGLKKFIITK</sequence>
<dbReference type="InterPro" id="IPR026444">
    <property type="entry name" value="Secre_tail"/>
</dbReference>
<dbReference type="AlphaFoldDB" id="A0A7C2K2D4"/>